<dbReference type="EMBL" id="CAJNOM010002803">
    <property type="protein sequence ID" value="CAF1637847.1"/>
    <property type="molecule type" value="Genomic_DNA"/>
</dbReference>
<dbReference type="EMBL" id="CAJNOI010002482">
    <property type="protein sequence ID" value="CAF1478119.1"/>
    <property type="molecule type" value="Genomic_DNA"/>
</dbReference>
<dbReference type="Proteomes" id="UP000663877">
    <property type="component" value="Unassembled WGS sequence"/>
</dbReference>
<sequence length="108" mass="12539">MNPQVFLNELKNIEWKGKALTLLRDQSTDCLNVDIDIRDKTTNTSDINTWNRRVEQKLELELVGIGWNWNWNWSELVGIGIGIGQNWSRIGRNWSELVGIGMELIQND</sequence>
<reference evidence="1" key="1">
    <citation type="submission" date="2021-02" db="EMBL/GenBank/DDBJ databases">
        <authorList>
            <person name="Nowell W R."/>
        </authorList>
    </citation>
    <scope>NUCLEOTIDE SEQUENCE</scope>
</reference>
<evidence type="ECO:0000313" key="3">
    <source>
        <dbReference type="Proteomes" id="UP000663832"/>
    </source>
</evidence>
<gene>
    <name evidence="1" type="ORF">BJG266_LOCUS41911</name>
    <name evidence="2" type="ORF">QVE165_LOCUS58789</name>
</gene>
<dbReference type="OrthoDB" id="10448804at2759"/>
<evidence type="ECO:0000313" key="2">
    <source>
        <dbReference type="EMBL" id="CAF1637847.1"/>
    </source>
</evidence>
<evidence type="ECO:0000313" key="4">
    <source>
        <dbReference type="Proteomes" id="UP000663877"/>
    </source>
</evidence>
<dbReference type="AlphaFoldDB" id="A0A815RK32"/>
<comment type="caution">
    <text evidence="1">The sequence shown here is derived from an EMBL/GenBank/DDBJ whole genome shotgun (WGS) entry which is preliminary data.</text>
</comment>
<dbReference type="Proteomes" id="UP000663832">
    <property type="component" value="Unassembled WGS sequence"/>
</dbReference>
<accession>A0A815RK32</accession>
<keyword evidence="3" id="KW-1185">Reference proteome</keyword>
<proteinExistence type="predicted"/>
<protein>
    <submittedName>
        <fullName evidence="1">Uncharacterized protein</fullName>
    </submittedName>
</protein>
<name>A0A815RK32_9BILA</name>
<evidence type="ECO:0000313" key="1">
    <source>
        <dbReference type="EMBL" id="CAF1478119.1"/>
    </source>
</evidence>
<organism evidence="1 4">
    <name type="scientific">Adineta steineri</name>
    <dbReference type="NCBI Taxonomy" id="433720"/>
    <lineage>
        <taxon>Eukaryota</taxon>
        <taxon>Metazoa</taxon>
        <taxon>Spiralia</taxon>
        <taxon>Gnathifera</taxon>
        <taxon>Rotifera</taxon>
        <taxon>Eurotatoria</taxon>
        <taxon>Bdelloidea</taxon>
        <taxon>Adinetida</taxon>
        <taxon>Adinetidae</taxon>
        <taxon>Adineta</taxon>
    </lineage>
</organism>